<feature type="region of interest" description="Disordered" evidence="1">
    <location>
        <begin position="1"/>
        <end position="35"/>
    </location>
</feature>
<evidence type="ECO:0000313" key="2">
    <source>
        <dbReference type="EMBL" id="KAK5599751.1"/>
    </source>
</evidence>
<organism evidence="2 3">
    <name type="scientific">Crenichthys baileyi</name>
    <name type="common">White River springfish</name>
    <dbReference type="NCBI Taxonomy" id="28760"/>
    <lineage>
        <taxon>Eukaryota</taxon>
        <taxon>Metazoa</taxon>
        <taxon>Chordata</taxon>
        <taxon>Craniata</taxon>
        <taxon>Vertebrata</taxon>
        <taxon>Euteleostomi</taxon>
        <taxon>Actinopterygii</taxon>
        <taxon>Neopterygii</taxon>
        <taxon>Teleostei</taxon>
        <taxon>Neoteleostei</taxon>
        <taxon>Acanthomorphata</taxon>
        <taxon>Ovalentaria</taxon>
        <taxon>Atherinomorphae</taxon>
        <taxon>Cyprinodontiformes</taxon>
        <taxon>Goodeidae</taxon>
        <taxon>Crenichthys</taxon>
    </lineage>
</organism>
<dbReference type="Proteomes" id="UP001311232">
    <property type="component" value="Unassembled WGS sequence"/>
</dbReference>
<proteinExistence type="predicted"/>
<keyword evidence="3" id="KW-1185">Reference proteome</keyword>
<feature type="region of interest" description="Disordered" evidence="1">
    <location>
        <begin position="50"/>
        <end position="106"/>
    </location>
</feature>
<comment type="caution">
    <text evidence="2">The sequence shown here is derived from an EMBL/GenBank/DDBJ whole genome shotgun (WGS) entry which is preliminary data.</text>
</comment>
<accession>A0AAV9QSZ4</accession>
<gene>
    <name evidence="2" type="ORF">CRENBAI_016161</name>
</gene>
<dbReference type="EMBL" id="JAHHUM010002916">
    <property type="protein sequence ID" value="KAK5599751.1"/>
    <property type="molecule type" value="Genomic_DNA"/>
</dbReference>
<feature type="compositionally biased region" description="Polar residues" evidence="1">
    <location>
        <begin position="58"/>
        <end position="77"/>
    </location>
</feature>
<protein>
    <submittedName>
        <fullName evidence="2">Uncharacterized protein</fullName>
    </submittedName>
</protein>
<dbReference type="AlphaFoldDB" id="A0AAV9QSZ4"/>
<evidence type="ECO:0000313" key="3">
    <source>
        <dbReference type="Proteomes" id="UP001311232"/>
    </source>
</evidence>
<reference evidence="2 3" key="1">
    <citation type="submission" date="2021-06" db="EMBL/GenBank/DDBJ databases">
        <authorList>
            <person name="Palmer J.M."/>
        </authorList>
    </citation>
    <scope>NUCLEOTIDE SEQUENCE [LARGE SCALE GENOMIC DNA]</scope>
    <source>
        <strain evidence="2 3">MEX-2019</strain>
        <tissue evidence="2">Muscle</tissue>
    </source>
</reference>
<feature type="compositionally biased region" description="Polar residues" evidence="1">
    <location>
        <begin position="15"/>
        <end position="34"/>
    </location>
</feature>
<name>A0AAV9QSZ4_9TELE</name>
<evidence type="ECO:0000256" key="1">
    <source>
        <dbReference type="SAM" id="MobiDB-lite"/>
    </source>
</evidence>
<sequence length="120" mass="13198">MPVDMQPHQGLYYYDTSSSQPSRGLVPSDQSPYTDVSPLRAQLLDVPPQDCHAMYNPMTPNMTHGSGSGPVQGNSHCLDQYMRPPQAPPPHSMMGHRGMPPTEGESHYLFHPLNLTAAID</sequence>